<keyword evidence="3" id="KW-1185">Reference proteome</keyword>
<dbReference type="EMBL" id="JADMLG010000003">
    <property type="protein sequence ID" value="MBH0776419.1"/>
    <property type="molecule type" value="Genomic_DNA"/>
</dbReference>
<reference evidence="2" key="1">
    <citation type="submission" date="2020-11" db="EMBL/GenBank/DDBJ databases">
        <title>Nocardia NEAU-351.nov., a novel actinomycete isolated from the cow dung.</title>
        <authorList>
            <person name="Zhang X."/>
        </authorList>
    </citation>
    <scope>NUCLEOTIDE SEQUENCE</scope>
    <source>
        <strain evidence="2">NEAU-351</strain>
    </source>
</reference>
<dbReference type="NCBIfam" id="TIGR03083">
    <property type="entry name" value="maleylpyruvate isomerase family mycothiol-dependent enzyme"/>
    <property type="match status" value="1"/>
</dbReference>
<protein>
    <submittedName>
        <fullName evidence="2">Maleylpyruvate isomerase family mycothiol-dependent enzyme</fullName>
    </submittedName>
</protein>
<organism evidence="2 3">
    <name type="scientific">Nocardia bovistercoris</name>
    <dbReference type="NCBI Taxonomy" id="2785916"/>
    <lineage>
        <taxon>Bacteria</taxon>
        <taxon>Bacillati</taxon>
        <taxon>Actinomycetota</taxon>
        <taxon>Actinomycetes</taxon>
        <taxon>Mycobacteriales</taxon>
        <taxon>Nocardiaceae</taxon>
        <taxon>Nocardia</taxon>
    </lineage>
</organism>
<dbReference type="GO" id="GO:0016853">
    <property type="term" value="F:isomerase activity"/>
    <property type="evidence" value="ECO:0007669"/>
    <property type="project" value="UniProtKB-KW"/>
</dbReference>
<evidence type="ECO:0000313" key="3">
    <source>
        <dbReference type="Proteomes" id="UP000655751"/>
    </source>
</evidence>
<dbReference type="SUPFAM" id="SSF109854">
    <property type="entry name" value="DinB/YfiT-like putative metalloenzymes"/>
    <property type="match status" value="1"/>
</dbReference>
<keyword evidence="2" id="KW-0413">Isomerase</keyword>
<dbReference type="GO" id="GO:0046872">
    <property type="term" value="F:metal ion binding"/>
    <property type="evidence" value="ECO:0007669"/>
    <property type="project" value="InterPro"/>
</dbReference>
<sequence>MAAPNTVRSGGDHDERTTVTETEIREQIAAQRGELADLLDELDARDWAAPSLCEGWRVREVLAHMTMPFRLSTPRFVLDMITARGNFDRMADRAARRDTSTRTDAELLACLRENADHPWKPPGGGFAGALSHDVIHGLDITVALGIDRVVPPERMRHVLDANSARSVRYFGVDLRGVELRADDIDWTYGSGAPLTGRAQDLLLVLCGRRLPPGHLRGAAAWRFTREA</sequence>
<feature type="domain" description="Mycothiol-dependent maleylpyruvate isomerase metal-binding" evidence="1">
    <location>
        <begin position="29"/>
        <end position="116"/>
    </location>
</feature>
<accession>A0A931N1Z7</accession>
<dbReference type="InterPro" id="IPR034660">
    <property type="entry name" value="DinB/YfiT-like"/>
</dbReference>
<dbReference type="Proteomes" id="UP000655751">
    <property type="component" value="Unassembled WGS sequence"/>
</dbReference>
<dbReference type="InterPro" id="IPR024344">
    <property type="entry name" value="MDMPI_metal-binding"/>
</dbReference>
<gene>
    <name evidence="2" type="ORF">IT779_08990</name>
</gene>
<name>A0A931N1Z7_9NOCA</name>
<dbReference type="InterPro" id="IPR017517">
    <property type="entry name" value="Maleyloyr_isom"/>
</dbReference>
<dbReference type="AlphaFoldDB" id="A0A931N1Z7"/>
<evidence type="ECO:0000259" key="1">
    <source>
        <dbReference type="Pfam" id="PF11716"/>
    </source>
</evidence>
<comment type="caution">
    <text evidence="2">The sequence shown here is derived from an EMBL/GenBank/DDBJ whole genome shotgun (WGS) entry which is preliminary data.</text>
</comment>
<dbReference type="Pfam" id="PF11716">
    <property type="entry name" value="MDMPI_N"/>
    <property type="match status" value="1"/>
</dbReference>
<evidence type="ECO:0000313" key="2">
    <source>
        <dbReference type="EMBL" id="MBH0776419.1"/>
    </source>
</evidence>
<proteinExistence type="predicted"/>
<dbReference type="Gene3D" id="1.20.120.450">
    <property type="entry name" value="dinb family like domain"/>
    <property type="match status" value="1"/>
</dbReference>